<proteinExistence type="predicted"/>
<organism evidence="1 2">
    <name type="scientific">Arthrobacter zhaoxinii</name>
    <dbReference type="NCBI Taxonomy" id="2964616"/>
    <lineage>
        <taxon>Bacteria</taxon>
        <taxon>Bacillati</taxon>
        <taxon>Actinomycetota</taxon>
        <taxon>Actinomycetes</taxon>
        <taxon>Micrococcales</taxon>
        <taxon>Micrococcaceae</taxon>
        <taxon>Arthrobacter</taxon>
    </lineage>
</organism>
<dbReference type="Proteomes" id="UP001059859">
    <property type="component" value="Chromosome"/>
</dbReference>
<name>A0ABY5YSF5_9MICC</name>
<sequence>MQILAENPEGKFAVVTGSDKQRLVDSYGFSTFSGEPVHRSHVFGWLPEEMVHNIESVVRWRKDDAS</sequence>
<accession>A0ABY5YSF5</accession>
<reference evidence="1" key="1">
    <citation type="submission" date="2022-09" db="EMBL/GenBank/DDBJ databases">
        <title>Novel species in genus Arthrobacter.</title>
        <authorList>
            <person name="Liu Y."/>
        </authorList>
    </citation>
    <scope>NUCLEOTIDE SEQUENCE</scope>
    <source>
        <strain evidence="1">Zg-Y815</strain>
    </source>
</reference>
<dbReference type="RefSeq" id="WP_260653190.1">
    <property type="nucleotide sequence ID" value="NZ_CP104275.1"/>
</dbReference>
<keyword evidence="2" id="KW-1185">Reference proteome</keyword>
<gene>
    <name evidence="1" type="ORF">N2K95_05000</name>
</gene>
<evidence type="ECO:0000313" key="2">
    <source>
        <dbReference type="Proteomes" id="UP001059859"/>
    </source>
</evidence>
<protein>
    <submittedName>
        <fullName evidence="1">Uncharacterized protein</fullName>
    </submittedName>
</protein>
<dbReference type="EMBL" id="CP104275">
    <property type="protein sequence ID" value="UWX98032.1"/>
    <property type="molecule type" value="Genomic_DNA"/>
</dbReference>
<evidence type="ECO:0000313" key="1">
    <source>
        <dbReference type="EMBL" id="UWX98032.1"/>
    </source>
</evidence>